<protein>
    <recommendedName>
        <fullName evidence="2">Retrotransposon gag domain-containing protein</fullName>
    </recommendedName>
</protein>
<accession>A0AAW2UAL4</accession>
<dbReference type="Pfam" id="PF03732">
    <property type="entry name" value="Retrotrans_gag"/>
    <property type="match status" value="1"/>
</dbReference>
<feature type="domain" description="Retrotransposon gag" evidence="2">
    <location>
        <begin position="57"/>
        <end position="119"/>
    </location>
</feature>
<feature type="region of interest" description="Disordered" evidence="1">
    <location>
        <begin position="121"/>
        <end position="165"/>
    </location>
</feature>
<sequence length="165" mass="18846">MAEELAVNYRTSAINEYDDMTDHLEHLSRFESAALLHRFTDGIKCGVFITTFAGAPAGSIGCFQEFQLLFLHYFASSRKLRKIELSLFAIQQRDSEPLKEYLQRFNSVALELPSATQEVKYNNMEDAQAAKKESREEKRNVTKEDAPSKKPRIKLSEKEGPLPKN</sequence>
<evidence type="ECO:0000256" key="1">
    <source>
        <dbReference type="SAM" id="MobiDB-lite"/>
    </source>
</evidence>
<dbReference type="InterPro" id="IPR005162">
    <property type="entry name" value="Retrotrans_gag_dom"/>
</dbReference>
<organism evidence="3">
    <name type="scientific">Sesamum radiatum</name>
    <name type="common">Black benniseed</name>
    <dbReference type="NCBI Taxonomy" id="300843"/>
    <lineage>
        <taxon>Eukaryota</taxon>
        <taxon>Viridiplantae</taxon>
        <taxon>Streptophyta</taxon>
        <taxon>Embryophyta</taxon>
        <taxon>Tracheophyta</taxon>
        <taxon>Spermatophyta</taxon>
        <taxon>Magnoliopsida</taxon>
        <taxon>eudicotyledons</taxon>
        <taxon>Gunneridae</taxon>
        <taxon>Pentapetalae</taxon>
        <taxon>asterids</taxon>
        <taxon>lamiids</taxon>
        <taxon>Lamiales</taxon>
        <taxon>Pedaliaceae</taxon>
        <taxon>Sesamum</taxon>
    </lineage>
</organism>
<name>A0AAW2UAL4_SESRA</name>
<reference evidence="3" key="1">
    <citation type="submission" date="2020-06" db="EMBL/GenBank/DDBJ databases">
        <authorList>
            <person name="Li T."/>
            <person name="Hu X."/>
            <person name="Zhang T."/>
            <person name="Song X."/>
            <person name="Zhang H."/>
            <person name="Dai N."/>
            <person name="Sheng W."/>
            <person name="Hou X."/>
            <person name="Wei L."/>
        </authorList>
    </citation>
    <scope>NUCLEOTIDE SEQUENCE</scope>
    <source>
        <strain evidence="3">G02</strain>
        <tissue evidence="3">Leaf</tissue>
    </source>
</reference>
<gene>
    <name evidence="3" type="ORF">Sradi_1546400</name>
</gene>
<dbReference type="AlphaFoldDB" id="A0AAW2UAL4"/>
<dbReference type="EMBL" id="JACGWJ010000006">
    <property type="protein sequence ID" value="KAL0413447.1"/>
    <property type="molecule type" value="Genomic_DNA"/>
</dbReference>
<comment type="caution">
    <text evidence="3">The sequence shown here is derived from an EMBL/GenBank/DDBJ whole genome shotgun (WGS) entry which is preliminary data.</text>
</comment>
<evidence type="ECO:0000259" key="2">
    <source>
        <dbReference type="Pfam" id="PF03732"/>
    </source>
</evidence>
<proteinExistence type="predicted"/>
<feature type="compositionally biased region" description="Basic and acidic residues" evidence="1">
    <location>
        <begin position="128"/>
        <end position="165"/>
    </location>
</feature>
<reference evidence="3" key="2">
    <citation type="journal article" date="2024" name="Plant">
        <title>Genomic evolution and insights into agronomic trait innovations of Sesamum species.</title>
        <authorList>
            <person name="Miao H."/>
            <person name="Wang L."/>
            <person name="Qu L."/>
            <person name="Liu H."/>
            <person name="Sun Y."/>
            <person name="Le M."/>
            <person name="Wang Q."/>
            <person name="Wei S."/>
            <person name="Zheng Y."/>
            <person name="Lin W."/>
            <person name="Duan Y."/>
            <person name="Cao H."/>
            <person name="Xiong S."/>
            <person name="Wang X."/>
            <person name="Wei L."/>
            <person name="Li C."/>
            <person name="Ma Q."/>
            <person name="Ju M."/>
            <person name="Zhao R."/>
            <person name="Li G."/>
            <person name="Mu C."/>
            <person name="Tian Q."/>
            <person name="Mei H."/>
            <person name="Zhang T."/>
            <person name="Gao T."/>
            <person name="Zhang H."/>
        </authorList>
    </citation>
    <scope>NUCLEOTIDE SEQUENCE</scope>
    <source>
        <strain evidence="3">G02</strain>
    </source>
</reference>
<evidence type="ECO:0000313" key="3">
    <source>
        <dbReference type="EMBL" id="KAL0413447.1"/>
    </source>
</evidence>